<name>C5FX80_ARTOC</name>
<feature type="compositionally biased region" description="Polar residues" evidence="1">
    <location>
        <begin position="209"/>
        <end position="231"/>
    </location>
</feature>
<feature type="domain" description="Protein kinase" evidence="2">
    <location>
        <begin position="554"/>
        <end position="747"/>
    </location>
</feature>
<dbReference type="PANTHER" id="PTHR37171">
    <property type="entry name" value="SERINE/THREONINE-PROTEIN KINASE YRZF-RELATED"/>
    <property type="match status" value="1"/>
</dbReference>
<dbReference type="eggNOG" id="ENOG502SHD6">
    <property type="taxonomic scope" value="Eukaryota"/>
</dbReference>
<dbReference type="RefSeq" id="XP_002843956.1">
    <property type="nucleotide sequence ID" value="XM_002843910.1"/>
</dbReference>
<accession>C5FX80</accession>
<dbReference type="Gene3D" id="1.10.510.10">
    <property type="entry name" value="Transferase(Phosphotransferase) domain 1"/>
    <property type="match status" value="1"/>
</dbReference>
<organism evidence="3 4">
    <name type="scientific">Arthroderma otae (strain ATCC MYA-4605 / CBS 113480)</name>
    <name type="common">Microsporum canis</name>
    <dbReference type="NCBI Taxonomy" id="554155"/>
    <lineage>
        <taxon>Eukaryota</taxon>
        <taxon>Fungi</taxon>
        <taxon>Dikarya</taxon>
        <taxon>Ascomycota</taxon>
        <taxon>Pezizomycotina</taxon>
        <taxon>Eurotiomycetes</taxon>
        <taxon>Eurotiomycetidae</taxon>
        <taxon>Onygenales</taxon>
        <taxon>Arthrodermataceae</taxon>
        <taxon>Microsporum</taxon>
    </lineage>
</organism>
<evidence type="ECO:0000313" key="4">
    <source>
        <dbReference type="Proteomes" id="UP000002035"/>
    </source>
</evidence>
<dbReference type="GeneID" id="9225518"/>
<evidence type="ECO:0000259" key="2">
    <source>
        <dbReference type="PROSITE" id="PS50011"/>
    </source>
</evidence>
<evidence type="ECO:0000256" key="1">
    <source>
        <dbReference type="SAM" id="MobiDB-lite"/>
    </source>
</evidence>
<feature type="region of interest" description="Disordered" evidence="1">
    <location>
        <begin position="203"/>
        <end position="231"/>
    </location>
</feature>
<proteinExistence type="predicted"/>
<protein>
    <recommendedName>
        <fullName evidence="2">Protein kinase domain-containing protein</fullName>
    </recommendedName>
</protein>
<dbReference type="VEuPathDB" id="FungiDB:MCYG_07739"/>
<dbReference type="AlphaFoldDB" id="C5FX80"/>
<dbReference type="OrthoDB" id="4199792at2759"/>
<dbReference type="InterPro" id="IPR052396">
    <property type="entry name" value="Meiotic_Drive_Suppr_Kinase"/>
</dbReference>
<evidence type="ECO:0000313" key="3">
    <source>
        <dbReference type="EMBL" id="EEQ34920.1"/>
    </source>
</evidence>
<dbReference type="EMBL" id="DS995707">
    <property type="protein sequence ID" value="EEQ34920.1"/>
    <property type="molecule type" value="Genomic_DNA"/>
</dbReference>
<dbReference type="InterPro" id="IPR000719">
    <property type="entry name" value="Prot_kinase_dom"/>
</dbReference>
<dbReference type="STRING" id="554155.C5FX80"/>
<feature type="compositionally biased region" description="Low complexity" evidence="1">
    <location>
        <begin position="441"/>
        <end position="458"/>
    </location>
</feature>
<dbReference type="SUPFAM" id="SSF56112">
    <property type="entry name" value="Protein kinase-like (PK-like)"/>
    <property type="match status" value="1"/>
</dbReference>
<dbReference type="PANTHER" id="PTHR37171:SF1">
    <property type="entry name" value="SERINE_THREONINE-PROTEIN KINASE YRZF-RELATED"/>
    <property type="match status" value="1"/>
</dbReference>
<dbReference type="Proteomes" id="UP000002035">
    <property type="component" value="Unassembled WGS sequence"/>
</dbReference>
<reference evidence="4" key="1">
    <citation type="journal article" date="2012" name="MBio">
        <title>Comparative genome analysis of Trichophyton rubrum and related dermatophytes reveals candidate genes involved in infection.</title>
        <authorList>
            <person name="Martinez D.A."/>
            <person name="Oliver B.G."/>
            <person name="Graeser Y."/>
            <person name="Goldberg J.M."/>
            <person name="Li W."/>
            <person name="Martinez-Rossi N.M."/>
            <person name="Monod M."/>
            <person name="Shelest E."/>
            <person name="Barton R.C."/>
            <person name="Birch E."/>
            <person name="Brakhage A.A."/>
            <person name="Chen Z."/>
            <person name="Gurr S.J."/>
            <person name="Heiman D."/>
            <person name="Heitman J."/>
            <person name="Kosti I."/>
            <person name="Rossi A."/>
            <person name="Saif S."/>
            <person name="Samalova M."/>
            <person name="Saunders C.W."/>
            <person name="Shea T."/>
            <person name="Summerbell R.C."/>
            <person name="Xu J."/>
            <person name="Young S."/>
            <person name="Zeng Q."/>
            <person name="Birren B.W."/>
            <person name="Cuomo C.A."/>
            <person name="White T.C."/>
        </authorList>
    </citation>
    <scope>NUCLEOTIDE SEQUENCE [LARGE SCALE GENOMIC DNA]</scope>
    <source>
        <strain evidence="4">ATCC MYA-4605 / CBS 113480</strain>
    </source>
</reference>
<dbReference type="InterPro" id="IPR011009">
    <property type="entry name" value="Kinase-like_dom_sf"/>
</dbReference>
<feature type="region of interest" description="Disordered" evidence="1">
    <location>
        <begin position="407"/>
        <end position="489"/>
    </location>
</feature>
<sequence>MERQVQELLAQLEREKQLREIAEGEAEKERQLRREEQRRRREVEELQREEQRRREEAEADLEPTALPSFLRACHKLLLAIDIVTDPTRTTQGAVTKPTNRMVPSRITIWDTFIEEQMTVWEKLNDHASFFSEKLFPSRHQLMYVRQLITPITSEWDLRYYERDTVENHVRRIVDQITENKDLKDALGLQGSVTFESHTNLGRTEGVSVKPTTETGPSTTAKSNTQSKKSTAITRGQADQFCIYRQEGNAHIPAIAIEYKAPHKLTQAEIEKGLAKEIQPIRDVVGQESDDVEFCCRRLVAAVITQLFSYMVQKGIRYGYVCTGESFIFVYIPGDPNSVQCALCKPQEVKKDNLQLTAVAQVLAFTIRALTALPISQTWYDTVSELDVWPVEYSEILEQTPPTARLKQVSPLYRGRQPRNLPPFGMTLQSRCRSSEDERRSTSSSSPSPSPSFSLALSRAGIRGQTQKEGTAQSGSDRNPGESSGHKEAGGTKRVYNSIYLYPYCSQRCLLALKDGGPLDPLCPNYQDHQKGRINVEDFRSSIRTQLATDRGYNPDCGPVYKPGSCGQLFKVRLSLYGYTLVAKGVEYQDLHKLEHEMRVYNQLRDLQGECIPVCLGIVELTPGLPQYFDGGVYTHMLFLSWAGESIRKDKKSGYTLDTVSTAYDALKTIHSKGVLHGDAEPRNILWNPIYQRVMIVDFERATIRRPLSDVSVNPARKKRRLMATCFNKELQGMKAALGGDVAWPVPP</sequence>
<dbReference type="HOGENOM" id="CLU_010672_3_0_1"/>
<dbReference type="PROSITE" id="PS50011">
    <property type="entry name" value="PROTEIN_KINASE_DOM"/>
    <property type="match status" value="1"/>
</dbReference>
<dbReference type="GO" id="GO:0005524">
    <property type="term" value="F:ATP binding"/>
    <property type="evidence" value="ECO:0007669"/>
    <property type="project" value="InterPro"/>
</dbReference>
<feature type="compositionally biased region" description="Basic and acidic residues" evidence="1">
    <location>
        <begin position="19"/>
        <end position="56"/>
    </location>
</feature>
<feature type="compositionally biased region" description="Polar residues" evidence="1">
    <location>
        <begin position="463"/>
        <end position="476"/>
    </location>
</feature>
<dbReference type="OMA" id="VWPVEYA"/>
<feature type="region of interest" description="Disordered" evidence="1">
    <location>
        <begin position="19"/>
        <end position="61"/>
    </location>
</feature>
<gene>
    <name evidence="3" type="ORF">MCYG_07739</name>
</gene>
<dbReference type="GO" id="GO:0004672">
    <property type="term" value="F:protein kinase activity"/>
    <property type="evidence" value="ECO:0007669"/>
    <property type="project" value="InterPro"/>
</dbReference>
<keyword evidence="4" id="KW-1185">Reference proteome</keyword>